<dbReference type="SUPFAM" id="SSF53187">
    <property type="entry name" value="Zn-dependent exopeptidases"/>
    <property type="match status" value="1"/>
</dbReference>
<comment type="similarity">
    <text evidence="8">Belongs to the peptidase M28 family. M28E subfamily.</text>
</comment>
<evidence type="ECO:0000313" key="12">
    <source>
        <dbReference type="Proteomes" id="UP000242287"/>
    </source>
</evidence>
<evidence type="ECO:0000256" key="6">
    <source>
        <dbReference type="ARBA" id="ARBA00022801"/>
    </source>
</evidence>
<organism evidence="11 12">
    <name type="scientific">Amanita thiersii Skay4041</name>
    <dbReference type="NCBI Taxonomy" id="703135"/>
    <lineage>
        <taxon>Eukaryota</taxon>
        <taxon>Fungi</taxon>
        <taxon>Dikarya</taxon>
        <taxon>Basidiomycota</taxon>
        <taxon>Agaricomycotina</taxon>
        <taxon>Agaricomycetes</taxon>
        <taxon>Agaricomycetidae</taxon>
        <taxon>Agaricales</taxon>
        <taxon>Pluteineae</taxon>
        <taxon>Amanitaceae</taxon>
        <taxon>Amanita</taxon>
    </lineage>
</organism>
<dbReference type="STRING" id="703135.A0A2A9NVX0"/>
<protein>
    <recommendedName>
        <fullName evidence="9">Peptide hydrolase</fullName>
        <ecNumber evidence="9">3.4.-.-</ecNumber>
    </recommendedName>
</protein>
<reference evidence="11 12" key="1">
    <citation type="submission" date="2014-02" db="EMBL/GenBank/DDBJ databases">
        <title>Transposable element dynamics among asymbiotic and ectomycorrhizal Amanita fungi.</title>
        <authorList>
            <consortium name="DOE Joint Genome Institute"/>
            <person name="Hess J."/>
            <person name="Skrede I."/>
            <person name="Wolfe B."/>
            <person name="LaButti K."/>
            <person name="Ohm R.A."/>
            <person name="Grigoriev I.V."/>
            <person name="Pringle A."/>
        </authorList>
    </citation>
    <scope>NUCLEOTIDE SEQUENCE [LARGE SCALE GENOMIC DNA]</scope>
    <source>
        <strain evidence="11 12">SKay4041</strain>
    </source>
</reference>
<evidence type="ECO:0000256" key="9">
    <source>
        <dbReference type="RuleBase" id="RU361240"/>
    </source>
</evidence>
<dbReference type="Gene3D" id="3.40.630.10">
    <property type="entry name" value="Zn peptidases"/>
    <property type="match status" value="1"/>
</dbReference>
<evidence type="ECO:0000256" key="4">
    <source>
        <dbReference type="ARBA" id="ARBA00022723"/>
    </source>
</evidence>
<evidence type="ECO:0000256" key="2">
    <source>
        <dbReference type="ARBA" id="ARBA00022438"/>
    </source>
</evidence>
<dbReference type="AlphaFoldDB" id="A0A2A9NVX0"/>
<keyword evidence="7 9" id="KW-0862">Zinc</keyword>
<dbReference type="Pfam" id="PF04389">
    <property type="entry name" value="Peptidase_M28"/>
    <property type="match status" value="1"/>
</dbReference>
<dbReference type="InterPro" id="IPR007484">
    <property type="entry name" value="Peptidase_M28"/>
</dbReference>
<dbReference type="GO" id="GO:0008235">
    <property type="term" value="F:metalloexopeptidase activity"/>
    <property type="evidence" value="ECO:0007669"/>
    <property type="project" value="InterPro"/>
</dbReference>
<evidence type="ECO:0000313" key="11">
    <source>
        <dbReference type="EMBL" id="PFH51832.1"/>
    </source>
</evidence>
<evidence type="ECO:0000256" key="1">
    <source>
        <dbReference type="ARBA" id="ARBA00001947"/>
    </source>
</evidence>
<dbReference type="OrthoDB" id="2214at2759"/>
<gene>
    <name evidence="11" type="ORF">AMATHDRAFT_46806</name>
</gene>
<evidence type="ECO:0000259" key="10">
    <source>
        <dbReference type="Pfam" id="PF04389"/>
    </source>
</evidence>
<dbReference type="GO" id="GO:0004177">
    <property type="term" value="F:aminopeptidase activity"/>
    <property type="evidence" value="ECO:0007669"/>
    <property type="project" value="UniProtKB-KW"/>
</dbReference>
<dbReference type="GO" id="GO:0046872">
    <property type="term" value="F:metal ion binding"/>
    <property type="evidence" value="ECO:0007669"/>
    <property type="project" value="UniProtKB-KW"/>
</dbReference>
<evidence type="ECO:0000256" key="3">
    <source>
        <dbReference type="ARBA" id="ARBA00022670"/>
    </source>
</evidence>
<name>A0A2A9NVX0_9AGAR</name>
<dbReference type="EMBL" id="KZ301984">
    <property type="protein sequence ID" value="PFH51832.1"/>
    <property type="molecule type" value="Genomic_DNA"/>
</dbReference>
<proteinExistence type="inferred from homology"/>
<evidence type="ECO:0000256" key="5">
    <source>
        <dbReference type="ARBA" id="ARBA00022729"/>
    </source>
</evidence>
<evidence type="ECO:0000256" key="7">
    <source>
        <dbReference type="ARBA" id="ARBA00022833"/>
    </source>
</evidence>
<keyword evidence="6 9" id="KW-0378">Hydrolase</keyword>
<accession>A0A2A9NVX0</accession>
<keyword evidence="3 9" id="KW-0645">Protease</keyword>
<feature type="signal peptide" evidence="9">
    <location>
        <begin position="1"/>
        <end position="17"/>
    </location>
</feature>
<keyword evidence="12" id="KW-1185">Reference proteome</keyword>
<comment type="cofactor">
    <cofactor evidence="1">
        <name>Zn(2+)</name>
        <dbReference type="ChEBI" id="CHEBI:29105"/>
    </cofactor>
</comment>
<keyword evidence="4 9" id="KW-0479">Metal-binding</keyword>
<dbReference type="PANTHER" id="PTHR12147">
    <property type="entry name" value="METALLOPEPTIDASE M28 FAMILY MEMBER"/>
    <property type="match status" value="1"/>
</dbReference>
<dbReference type="EC" id="3.4.-.-" evidence="9"/>
<feature type="domain" description="Peptidase M28" evidence="10">
    <location>
        <begin position="163"/>
        <end position="376"/>
    </location>
</feature>
<sequence length="382" mass="41698">MYLLLGSLLTVVLIANAVPTYYDKIVDSKINGRSSTSTLKKNPQLDIRKVHALQQGLPTSNIVASITCIKHVVVANSTKLTSCIDPPVSHQEVIKPMLENISVCNMQMQLDHLAGFFTRYYKSPMGLLASNYVLDIVRGVAGDASRSDVSVTAFNHNWSQPSIIARIPGSSPLLPIVILGAHFDSINAKDPDNGQAPGADDDGTGTVNLIEAFRTLLMGGFRPSHPVEFHWYAAEEGGLLGSRDIATTYKNANAEVLGYMNLDETGYFKPGTREVIAMQPAFTNGELNVFLQALITNYTRLPFVMDIEASGQATQVLQCNYTCADHATWGLLGYPTTFPYEAMIGYGTRSLHTAEDTPDKVNWTHSVEFTKLAVAFAYELGI</sequence>
<keyword evidence="2" id="KW-0031">Aminopeptidase</keyword>
<feature type="chain" id="PRO_5011812165" description="Peptide hydrolase" evidence="9">
    <location>
        <begin position="18"/>
        <end position="382"/>
    </location>
</feature>
<dbReference type="Proteomes" id="UP000242287">
    <property type="component" value="Unassembled WGS sequence"/>
</dbReference>
<keyword evidence="5 9" id="KW-0732">Signal</keyword>
<dbReference type="InterPro" id="IPR045175">
    <property type="entry name" value="M28_fam"/>
</dbReference>
<dbReference type="GO" id="GO:0006508">
    <property type="term" value="P:proteolysis"/>
    <property type="evidence" value="ECO:0007669"/>
    <property type="project" value="UniProtKB-KW"/>
</dbReference>
<dbReference type="PANTHER" id="PTHR12147:SF56">
    <property type="entry name" value="AMINOPEPTIDASE YDR415C-RELATED"/>
    <property type="match status" value="1"/>
</dbReference>
<evidence type="ECO:0000256" key="8">
    <source>
        <dbReference type="ARBA" id="ARBA00043962"/>
    </source>
</evidence>